<sequence>MEKSTKNDGVTRQPSGIKRVFYKPSYRSFPECLCMAPLRAPIYQCESGHNMCSKCTEQTQVCPICRKHTGKMRNWQLEEIIEHCRSVPECLCMMPLRAPIYQCESGHNMCSKCTEQTQVCPICRKHTGKMRNWQLEEIVEYCRQRRS</sequence>
<dbReference type="GO" id="GO:0061630">
    <property type="term" value="F:ubiquitin protein ligase activity"/>
    <property type="evidence" value="ECO:0007669"/>
    <property type="project" value="TreeGrafter"/>
</dbReference>
<dbReference type="PANTHER" id="PTHR10315:SF117">
    <property type="entry name" value="RING-TYPE E3 UBIQUITIN TRANSFERASE"/>
    <property type="match status" value="1"/>
</dbReference>
<dbReference type="GO" id="GO:0005737">
    <property type="term" value="C:cytoplasm"/>
    <property type="evidence" value="ECO:0007669"/>
    <property type="project" value="TreeGrafter"/>
</dbReference>
<organism evidence="5 6">
    <name type="scientific">Spodoptera frugiperda</name>
    <name type="common">Fall armyworm</name>
    <dbReference type="NCBI Taxonomy" id="7108"/>
    <lineage>
        <taxon>Eukaryota</taxon>
        <taxon>Metazoa</taxon>
        <taxon>Ecdysozoa</taxon>
        <taxon>Arthropoda</taxon>
        <taxon>Hexapoda</taxon>
        <taxon>Insecta</taxon>
        <taxon>Pterygota</taxon>
        <taxon>Neoptera</taxon>
        <taxon>Endopterygota</taxon>
        <taxon>Lepidoptera</taxon>
        <taxon>Glossata</taxon>
        <taxon>Ditrysia</taxon>
        <taxon>Noctuoidea</taxon>
        <taxon>Noctuidae</taxon>
        <taxon>Amphipyrinae</taxon>
        <taxon>Spodoptera</taxon>
    </lineage>
</organism>
<accession>A0A9R0F7M6</accession>
<dbReference type="PANTHER" id="PTHR10315">
    <property type="entry name" value="E3 UBIQUITIN PROTEIN LIGASE SIAH"/>
    <property type="match status" value="1"/>
</dbReference>
<feature type="domain" description="E3 ubiquitin-protein ligase Sina-like RING finger" evidence="4">
    <location>
        <begin position="33"/>
        <end position="65"/>
    </location>
</feature>
<dbReference type="GeneID" id="118264280"/>
<keyword evidence="5" id="KW-1185">Reference proteome</keyword>
<dbReference type="InterPro" id="IPR049548">
    <property type="entry name" value="Sina-like_RING"/>
</dbReference>
<dbReference type="GO" id="GO:0008270">
    <property type="term" value="F:zinc ion binding"/>
    <property type="evidence" value="ECO:0007669"/>
    <property type="project" value="UniProtKB-KW"/>
</dbReference>
<evidence type="ECO:0000256" key="2">
    <source>
        <dbReference type="ARBA" id="ARBA00022771"/>
    </source>
</evidence>
<keyword evidence="1" id="KW-0479">Metal-binding</keyword>
<keyword evidence="2" id="KW-0863">Zinc-finger</keyword>
<gene>
    <name evidence="6" type="primary">LOC118264280</name>
</gene>
<evidence type="ECO:0000256" key="1">
    <source>
        <dbReference type="ARBA" id="ARBA00022723"/>
    </source>
</evidence>
<evidence type="ECO:0000256" key="3">
    <source>
        <dbReference type="ARBA" id="ARBA00022833"/>
    </source>
</evidence>
<dbReference type="AlphaFoldDB" id="A0A9R0F7M6"/>
<dbReference type="OrthoDB" id="4788989at2759"/>
<keyword evidence="3" id="KW-0862">Zinc</keyword>
<protein>
    <submittedName>
        <fullName evidence="6">Uncharacterized protein LOC118264280</fullName>
    </submittedName>
</protein>
<evidence type="ECO:0000259" key="4">
    <source>
        <dbReference type="Pfam" id="PF21362"/>
    </source>
</evidence>
<proteinExistence type="predicted"/>
<evidence type="ECO:0000313" key="5">
    <source>
        <dbReference type="Proteomes" id="UP000829999"/>
    </source>
</evidence>
<dbReference type="InterPro" id="IPR052088">
    <property type="entry name" value="E3_ubiquitin-ligase_SINA"/>
</dbReference>
<feature type="domain" description="E3 ubiquitin-protein ligase Sina-like RING finger" evidence="4">
    <location>
        <begin position="91"/>
        <end position="123"/>
    </location>
</feature>
<reference evidence="6" key="1">
    <citation type="submission" date="2025-08" db="UniProtKB">
        <authorList>
            <consortium name="RefSeq"/>
        </authorList>
    </citation>
    <scope>IDENTIFICATION</scope>
    <source>
        <tissue evidence="6">Whole larval tissue</tissue>
    </source>
</reference>
<dbReference type="Pfam" id="PF21362">
    <property type="entry name" value="Sina_RING"/>
    <property type="match status" value="2"/>
</dbReference>
<dbReference type="Proteomes" id="UP000829999">
    <property type="component" value="Unplaced"/>
</dbReference>
<name>A0A9R0F7M6_SPOFR</name>
<evidence type="ECO:0000313" key="6">
    <source>
        <dbReference type="RefSeq" id="XP_050563585.1"/>
    </source>
</evidence>
<dbReference type="RefSeq" id="XP_050563585.1">
    <property type="nucleotide sequence ID" value="XM_050707628.1"/>
</dbReference>